<gene>
    <name evidence="1" type="ordered locus">PTO1275</name>
    <name evidence="2" type="ORF">SAMN02745355_0990</name>
</gene>
<evidence type="ECO:0000313" key="3">
    <source>
        <dbReference type="Proteomes" id="UP000000438"/>
    </source>
</evidence>
<dbReference type="Proteomes" id="UP000192315">
    <property type="component" value="Unassembled WGS sequence"/>
</dbReference>
<dbReference type="RefSeq" id="WP_011178076.1">
    <property type="nucleotide sequence ID" value="NC_005877.1"/>
</dbReference>
<sequence>MANNDEKKDEIEIRTISVKGVSSDIYKKIHKIAMETGKTIGQITDEAYKNFISSVENARTISQSFMDGLKQGSSQYIENIKELEISKVDLEELNRKVIFRNIDNLTLKDLDNDSFDRYVSGIIQVKNLNIPKKLSKAKVIVKCNFVDKINVIG</sequence>
<protein>
    <submittedName>
        <fullName evidence="1">Uncharacterized protein</fullName>
    </submittedName>
</protein>
<proteinExistence type="predicted"/>
<dbReference type="STRING" id="263820.PTO1275"/>
<evidence type="ECO:0000313" key="4">
    <source>
        <dbReference type="Proteomes" id="UP000192315"/>
    </source>
</evidence>
<reference evidence="1 3" key="1">
    <citation type="journal article" date="2004" name="Proc. Natl. Acad. Sci. U.S.A.">
        <title>Genome sequence of Picrophilus torridus and its implications for life around pH 0.</title>
        <authorList>
            <person name="Futterer O."/>
            <person name="Angelov A."/>
            <person name="Liesegang H."/>
            <person name="Gottschalk G."/>
            <person name="Schleper C."/>
            <person name="Schepers B."/>
            <person name="Dock C."/>
            <person name="Antranikian G."/>
            <person name="Liebl W."/>
        </authorList>
    </citation>
    <scope>NUCLEOTIDE SEQUENCE [LARGE SCALE GENOMIC DNA]</scope>
    <source>
        <strain evidence="3">ATCC 700027 / DSM 9790 / JCM 10055 / NBRC 100828</strain>
        <strain evidence="1">DSM 9790</strain>
    </source>
</reference>
<dbReference type="EMBL" id="FWYE01000002">
    <property type="protein sequence ID" value="SMD31071.1"/>
    <property type="molecule type" value="Genomic_DNA"/>
</dbReference>
<accession>A0A8G2FX16</accession>
<accession>Q6KZJ2</accession>
<dbReference type="GeneID" id="2844412"/>
<dbReference type="eggNOG" id="arCOG05401">
    <property type="taxonomic scope" value="Archaea"/>
</dbReference>
<dbReference type="AlphaFoldDB" id="Q6KZJ2"/>
<dbReference type="HOGENOM" id="CLU_130233_0_0_2"/>
<name>Q6KZJ2_PICTO</name>
<dbReference type="EMBL" id="AE017261">
    <property type="protein sequence ID" value="AAT43860.1"/>
    <property type="molecule type" value="Genomic_DNA"/>
</dbReference>
<reference evidence="2 4" key="3">
    <citation type="submission" date="2017-04" db="EMBL/GenBank/DDBJ databases">
        <authorList>
            <person name="Varghese N."/>
            <person name="Submissions S."/>
        </authorList>
    </citation>
    <scope>NUCLEOTIDE SEQUENCE [LARGE SCALE GENOMIC DNA]</scope>
    <source>
        <strain evidence="2 4">DSM 9789</strain>
    </source>
</reference>
<dbReference type="Proteomes" id="UP000000438">
    <property type="component" value="Chromosome"/>
</dbReference>
<keyword evidence="4" id="KW-1185">Reference proteome</keyword>
<organism evidence="1 3">
    <name type="scientific">Picrophilus torridus (strain ATCC 700027 / DSM 9790 / JCM 10055 / NBRC 100828 / KAW 2/3)</name>
    <dbReference type="NCBI Taxonomy" id="1122961"/>
    <lineage>
        <taxon>Archaea</taxon>
        <taxon>Methanobacteriati</taxon>
        <taxon>Thermoplasmatota</taxon>
        <taxon>Thermoplasmata</taxon>
        <taxon>Thermoplasmatales</taxon>
        <taxon>Picrophilaceae</taxon>
        <taxon>Picrophilus</taxon>
    </lineage>
</organism>
<dbReference type="KEGG" id="pto:PTO1275"/>
<dbReference type="PaxDb" id="263820-PTO1275"/>
<evidence type="ECO:0000313" key="2">
    <source>
        <dbReference type="EMBL" id="SMD31071.1"/>
    </source>
</evidence>
<reference evidence="1" key="2">
    <citation type="submission" date="2004-02" db="EMBL/GenBank/DDBJ databases">
        <authorList>
            <person name="Fuetterer O."/>
            <person name="Angelov A."/>
            <person name="Liesegang H."/>
            <person name="Gottschalk G."/>
            <person name="Schleper C."/>
            <person name="Schepers B."/>
            <person name="Dock C."/>
            <person name="Antranikian G."/>
            <person name="Liebl W."/>
        </authorList>
    </citation>
    <scope>NUCLEOTIDE SEQUENCE</scope>
    <source>
        <strain evidence="1">DSM 9790</strain>
    </source>
</reference>
<evidence type="ECO:0000313" key="1">
    <source>
        <dbReference type="EMBL" id="AAT43860.1"/>
    </source>
</evidence>
<dbReference type="InParanoid" id="Q6KZJ2"/>
<dbReference type="OrthoDB" id="56816at2157"/>